<dbReference type="EMBL" id="BJMN01000016">
    <property type="protein sequence ID" value="GEB57257.1"/>
    <property type="molecule type" value="Genomic_DNA"/>
</dbReference>
<reference evidence="2 3" key="1">
    <citation type="submission" date="2019-06" db="EMBL/GenBank/DDBJ databases">
        <title>Whole genome shotgun sequence of Streptomyces gardneri NBRC 12865.</title>
        <authorList>
            <person name="Hosoyama A."/>
            <person name="Uohara A."/>
            <person name="Ohji S."/>
            <person name="Ichikawa N."/>
        </authorList>
    </citation>
    <scope>NUCLEOTIDE SEQUENCE [LARGE SCALE GENOMIC DNA]</scope>
    <source>
        <strain evidence="2 3">NBRC 12865</strain>
    </source>
</reference>
<evidence type="ECO:0000259" key="1">
    <source>
        <dbReference type="Pfam" id="PF01526"/>
    </source>
</evidence>
<dbReference type="Proteomes" id="UP000315226">
    <property type="component" value="Unassembled WGS sequence"/>
</dbReference>
<comment type="caution">
    <text evidence="2">The sequence shown here is derived from an EMBL/GenBank/DDBJ whole genome shotgun (WGS) entry which is preliminary data.</text>
</comment>
<dbReference type="AlphaFoldDB" id="A0A4Y3RKM6"/>
<name>A0A4Y3RKM6_9ACTN</name>
<dbReference type="InterPro" id="IPR002513">
    <property type="entry name" value="Tn3_Tnp_DDE_dom"/>
</dbReference>
<sequence>MIFHNALDIAEIVRQLQEEGYAVDPEDLAHISPYLTEHVRRFGEYSTHELGLVPEAYDPHLDVDFSPLRGDAPPAPDGYGQAA</sequence>
<protein>
    <recommendedName>
        <fullName evidence="1">Tn3 transposase DDE domain-containing protein</fullName>
    </recommendedName>
</protein>
<gene>
    <name evidence="2" type="ORF">SGA01_28620</name>
</gene>
<dbReference type="GO" id="GO:0004803">
    <property type="term" value="F:transposase activity"/>
    <property type="evidence" value="ECO:0007669"/>
    <property type="project" value="InterPro"/>
</dbReference>
<evidence type="ECO:0000313" key="3">
    <source>
        <dbReference type="Proteomes" id="UP000315226"/>
    </source>
</evidence>
<evidence type="ECO:0000313" key="2">
    <source>
        <dbReference type="EMBL" id="GEB57257.1"/>
    </source>
</evidence>
<dbReference type="Pfam" id="PF01526">
    <property type="entry name" value="DDE_Tnp_Tn3"/>
    <property type="match status" value="1"/>
</dbReference>
<keyword evidence="3" id="KW-1185">Reference proteome</keyword>
<accession>A0A4Y3RKM6</accession>
<proteinExistence type="predicted"/>
<organism evidence="2 3">
    <name type="scientific">Streptomyces gardneri</name>
    <dbReference type="NCBI Taxonomy" id="66892"/>
    <lineage>
        <taxon>Bacteria</taxon>
        <taxon>Bacillati</taxon>
        <taxon>Actinomycetota</taxon>
        <taxon>Actinomycetes</taxon>
        <taxon>Kitasatosporales</taxon>
        <taxon>Streptomycetaceae</taxon>
        <taxon>Streptomyces</taxon>
    </lineage>
</organism>
<feature type="domain" description="Tn3 transposase DDE" evidence="1">
    <location>
        <begin position="1"/>
        <end position="45"/>
    </location>
</feature>
<dbReference type="GO" id="GO:0006313">
    <property type="term" value="P:DNA transposition"/>
    <property type="evidence" value="ECO:0007669"/>
    <property type="project" value="InterPro"/>
</dbReference>